<gene>
    <name evidence="1" type="ORF">FDENT_257</name>
</gene>
<evidence type="ECO:0000313" key="1">
    <source>
        <dbReference type="EMBL" id="KAF5695632.1"/>
    </source>
</evidence>
<dbReference type="AlphaFoldDB" id="A0A8H5XKY8"/>
<comment type="caution">
    <text evidence="1">The sequence shown here is derived from an EMBL/GenBank/DDBJ whole genome shotgun (WGS) entry which is preliminary data.</text>
</comment>
<proteinExistence type="predicted"/>
<dbReference type="PANTHER" id="PTHR38791">
    <property type="entry name" value="ZN(II)2CYS6 TRANSCRIPTION FACTOR (EUROFUNG)-RELATED-RELATED"/>
    <property type="match status" value="1"/>
</dbReference>
<organism evidence="1 2">
    <name type="scientific">Fusarium denticulatum</name>
    <dbReference type="NCBI Taxonomy" id="48507"/>
    <lineage>
        <taxon>Eukaryota</taxon>
        <taxon>Fungi</taxon>
        <taxon>Dikarya</taxon>
        <taxon>Ascomycota</taxon>
        <taxon>Pezizomycotina</taxon>
        <taxon>Sordariomycetes</taxon>
        <taxon>Hypocreomycetidae</taxon>
        <taxon>Hypocreales</taxon>
        <taxon>Nectriaceae</taxon>
        <taxon>Fusarium</taxon>
        <taxon>Fusarium fujikuroi species complex</taxon>
    </lineage>
</organism>
<dbReference type="InterPro" id="IPR053175">
    <property type="entry name" value="DHMBA_Reg_Transcription_Factor"/>
</dbReference>
<protein>
    <submittedName>
        <fullName evidence="1">C6 zinc finger domain-containing protein</fullName>
    </submittedName>
</protein>
<sequence>MAALARRRRSQETLDHAFEEFPTALDQTNTSPAGPATAILNATLAAVLILGLFESIVSTSKENINSWKAHTVGTIALLPLRRFQQFGDILGRRTCVHAAYNICVSYINRAVEVPQALIRQDKDFYKAFNYPKAVRDHCSVMSKTCSIEAKKFKAVLTARAMETDHEGDLFSPSAGPVKEWLSRTSLATDLQALANTVMLHSATGTPTLAVMARRSFGMSMLLKEIV</sequence>
<accession>A0A8H5XKY8</accession>
<reference evidence="1 2" key="1">
    <citation type="submission" date="2020-05" db="EMBL/GenBank/DDBJ databases">
        <title>Identification and distribution of gene clusters putatively required for synthesis of sphingolipid metabolism inhibitors in phylogenetically diverse species of the filamentous fungus Fusarium.</title>
        <authorList>
            <person name="Kim H.-S."/>
            <person name="Busman M."/>
            <person name="Brown D.W."/>
            <person name="Divon H."/>
            <person name="Uhlig S."/>
            <person name="Proctor R.H."/>
        </authorList>
    </citation>
    <scope>NUCLEOTIDE SEQUENCE [LARGE SCALE GENOMIC DNA]</scope>
    <source>
        <strain evidence="1 2">NRRL 25311</strain>
    </source>
</reference>
<keyword evidence="2" id="KW-1185">Reference proteome</keyword>
<dbReference type="EMBL" id="JAAOAK010000006">
    <property type="protein sequence ID" value="KAF5695632.1"/>
    <property type="molecule type" value="Genomic_DNA"/>
</dbReference>
<dbReference type="Proteomes" id="UP000562682">
    <property type="component" value="Unassembled WGS sequence"/>
</dbReference>
<name>A0A8H5XKY8_9HYPO</name>
<evidence type="ECO:0000313" key="2">
    <source>
        <dbReference type="Proteomes" id="UP000562682"/>
    </source>
</evidence>